<sequence length="283" mass="31521">MKLSEKLEQLNALFGEMERALIAYSGGVDSTLVAKIAYDVLGDRALAVTAVSPSLLPEELEDAKIQAATIGIKHQVVQTNEMENPNYTSNPVNRCYFCKSELHDTLKPLAVELGYPYVVDGVNADDLHDYRPGIQAAKERGARSPLAEIGVSKLEVRQLSQQLGLPWWDKPAQPCLSSRFPYGEEITVAKLQRVGRAEIYLRKLGWDNLRVRSEGDTARIELAPEKIKDFVLAVDLRAVVTTFQEFGFIYVTLDLEGYRSGKLNQVLKVNLEGRSQKSEIGIL</sequence>
<keyword evidence="2" id="KW-0808">Transferase</keyword>
<protein>
    <submittedName>
        <fullName evidence="2">ATP-dependent sacrificial sulfur transferase LarE</fullName>
    </submittedName>
</protein>
<accession>A0ABR8FW31</accession>
<dbReference type="Pfam" id="PF02540">
    <property type="entry name" value="NAD_synthase"/>
    <property type="match status" value="1"/>
</dbReference>
<dbReference type="InterPro" id="IPR052188">
    <property type="entry name" value="Ni-pincer_cofactor_biosynth"/>
</dbReference>
<dbReference type="InterPro" id="IPR005232">
    <property type="entry name" value="LarE"/>
</dbReference>
<dbReference type="InterPro" id="IPR014729">
    <property type="entry name" value="Rossmann-like_a/b/a_fold"/>
</dbReference>
<comment type="caution">
    <text evidence="2">The sequence shown here is derived from an EMBL/GenBank/DDBJ whole genome shotgun (WGS) entry which is preliminary data.</text>
</comment>
<dbReference type="PIRSF" id="PIRSF006661">
    <property type="entry name" value="PP-lp_UCP006661"/>
    <property type="match status" value="1"/>
</dbReference>
<proteinExistence type="predicted"/>
<evidence type="ECO:0000313" key="2">
    <source>
        <dbReference type="EMBL" id="MBD2594314.1"/>
    </source>
</evidence>
<dbReference type="PANTHER" id="PTHR43169:SF2">
    <property type="entry name" value="NAD_GMP SYNTHASE DOMAIN-CONTAINING PROTEIN"/>
    <property type="match status" value="1"/>
</dbReference>
<dbReference type="InterPro" id="IPR022310">
    <property type="entry name" value="NAD/GMP_synthase"/>
</dbReference>
<dbReference type="NCBIfam" id="TIGR00268">
    <property type="entry name" value="ATP-dependent sacrificial sulfur transferase LarE"/>
    <property type="match status" value="1"/>
</dbReference>
<dbReference type="PANTHER" id="PTHR43169">
    <property type="entry name" value="EXSB FAMILY PROTEIN"/>
    <property type="match status" value="1"/>
</dbReference>
<feature type="domain" description="NAD/GMP synthase" evidence="1">
    <location>
        <begin position="20"/>
        <end position="82"/>
    </location>
</feature>
<dbReference type="Gene3D" id="3.40.50.620">
    <property type="entry name" value="HUPs"/>
    <property type="match status" value="1"/>
</dbReference>
<dbReference type="Proteomes" id="UP000603457">
    <property type="component" value="Unassembled WGS sequence"/>
</dbReference>
<organism evidence="2 3">
    <name type="scientific">Nostoc spongiaeforme FACHB-130</name>
    <dbReference type="NCBI Taxonomy" id="1357510"/>
    <lineage>
        <taxon>Bacteria</taxon>
        <taxon>Bacillati</taxon>
        <taxon>Cyanobacteriota</taxon>
        <taxon>Cyanophyceae</taxon>
        <taxon>Nostocales</taxon>
        <taxon>Nostocaceae</taxon>
        <taxon>Nostoc</taxon>
    </lineage>
</organism>
<dbReference type="EMBL" id="JACJTB010000006">
    <property type="protein sequence ID" value="MBD2594314.1"/>
    <property type="molecule type" value="Genomic_DNA"/>
</dbReference>
<dbReference type="SUPFAM" id="SSF52402">
    <property type="entry name" value="Adenine nucleotide alpha hydrolases-like"/>
    <property type="match status" value="1"/>
</dbReference>
<dbReference type="GO" id="GO:0016740">
    <property type="term" value="F:transferase activity"/>
    <property type="evidence" value="ECO:0007669"/>
    <property type="project" value="UniProtKB-KW"/>
</dbReference>
<evidence type="ECO:0000259" key="1">
    <source>
        <dbReference type="Pfam" id="PF02540"/>
    </source>
</evidence>
<name>A0ABR8FW31_9NOSO</name>
<reference evidence="2 3" key="1">
    <citation type="journal article" date="2020" name="ISME J.">
        <title>Comparative genomics reveals insights into cyanobacterial evolution and habitat adaptation.</title>
        <authorList>
            <person name="Chen M.Y."/>
            <person name="Teng W.K."/>
            <person name="Zhao L."/>
            <person name="Hu C.X."/>
            <person name="Zhou Y.K."/>
            <person name="Han B.P."/>
            <person name="Song L.R."/>
            <person name="Shu W.S."/>
        </authorList>
    </citation>
    <scope>NUCLEOTIDE SEQUENCE [LARGE SCALE GENOMIC DNA]</scope>
    <source>
        <strain evidence="2 3">FACHB-130</strain>
    </source>
</reference>
<keyword evidence="3" id="KW-1185">Reference proteome</keyword>
<dbReference type="CDD" id="cd01990">
    <property type="entry name" value="LarE-like"/>
    <property type="match status" value="1"/>
</dbReference>
<gene>
    <name evidence="2" type="primary">larE</name>
    <name evidence="2" type="ORF">H6G74_08220</name>
</gene>
<dbReference type="RefSeq" id="WP_190967188.1">
    <property type="nucleotide sequence ID" value="NZ_JACJTB010000006.1"/>
</dbReference>
<evidence type="ECO:0000313" key="3">
    <source>
        <dbReference type="Proteomes" id="UP000603457"/>
    </source>
</evidence>